<feature type="region of interest" description="Disordered" evidence="2">
    <location>
        <begin position="11"/>
        <end position="30"/>
    </location>
</feature>
<reference evidence="4" key="1">
    <citation type="submission" date="2021-03" db="EMBL/GenBank/DDBJ databases">
        <authorList>
            <person name="Tagirdzhanova G."/>
        </authorList>
    </citation>
    <scope>NUCLEOTIDE SEQUENCE</scope>
</reference>
<organism evidence="4 5">
    <name type="scientific">Alectoria fallacina</name>
    <dbReference type="NCBI Taxonomy" id="1903189"/>
    <lineage>
        <taxon>Eukaryota</taxon>
        <taxon>Fungi</taxon>
        <taxon>Dikarya</taxon>
        <taxon>Ascomycota</taxon>
        <taxon>Pezizomycotina</taxon>
        <taxon>Lecanoromycetes</taxon>
        <taxon>OSLEUM clade</taxon>
        <taxon>Lecanoromycetidae</taxon>
        <taxon>Lecanorales</taxon>
        <taxon>Lecanorineae</taxon>
        <taxon>Parmeliaceae</taxon>
        <taxon>Alectoria</taxon>
    </lineage>
</organism>
<dbReference type="Proteomes" id="UP000664203">
    <property type="component" value="Unassembled WGS sequence"/>
</dbReference>
<comment type="caution">
    <text evidence="4">The sequence shown here is derived from an EMBL/GenBank/DDBJ whole genome shotgun (WGS) entry which is preliminary data.</text>
</comment>
<dbReference type="PANTHER" id="PTHR33365:SF6">
    <property type="entry name" value="OXIDASE USTYA"/>
    <property type="match status" value="1"/>
</dbReference>
<evidence type="ECO:0000313" key="4">
    <source>
        <dbReference type="EMBL" id="CAF9909510.1"/>
    </source>
</evidence>
<feature type="transmembrane region" description="Helical" evidence="3">
    <location>
        <begin position="37"/>
        <end position="57"/>
    </location>
</feature>
<evidence type="ECO:0000256" key="1">
    <source>
        <dbReference type="ARBA" id="ARBA00035112"/>
    </source>
</evidence>
<dbReference type="EMBL" id="CAJPDR010000036">
    <property type="protein sequence ID" value="CAF9909510.1"/>
    <property type="molecule type" value="Genomic_DNA"/>
</dbReference>
<sequence length="248" mass="28516">MNSKYLRLPQDASDPLYSGNEKESNGRGPQPPSLRNLILWLSLVVNILLSVSILLVLREKPTPNGFAKVDPLTTTWNQFWWNTAYSPKDHSDSDELWEAILPSHGFVAMDRSWAEQRQWPESMYLPSDHSKGVYLLEGYHQLHCLRILRKTFWEAVEHRPFTYHPSSHMEHCFDTLRQSVMCNADNTPLYTFGDKTAGNGQLHRCRDWNELRDFATENTACYRDSVGDIPLGEHFGYCDDGVDGLIAL</sequence>
<accession>A0A8H3EPT6</accession>
<name>A0A8H3EPT6_9LECA</name>
<dbReference type="PANTHER" id="PTHR33365">
    <property type="entry name" value="YALI0B05434P"/>
    <property type="match status" value="1"/>
</dbReference>
<keyword evidence="3" id="KW-0812">Transmembrane</keyword>
<keyword evidence="3" id="KW-1133">Transmembrane helix</keyword>
<keyword evidence="3" id="KW-0472">Membrane</keyword>
<dbReference type="AlphaFoldDB" id="A0A8H3EPT6"/>
<comment type="similarity">
    <text evidence="1">Belongs to the ustYa family.</text>
</comment>
<evidence type="ECO:0000256" key="2">
    <source>
        <dbReference type="SAM" id="MobiDB-lite"/>
    </source>
</evidence>
<evidence type="ECO:0000256" key="3">
    <source>
        <dbReference type="SAM" id="Phobius"/>
    </source>
</evidence>
<dbReference type="Pfam" id="PF11807">
    <property type="entry name" value="UstYa"/>
    <property type="match status" value="1"/>
</dbReference>
<evidence type="ECO:0000313" key="5">
    <source>
        <dbReference type="Proteomes" id="UP000664203"/>
    </source>
</evidence>
<gene>
    <name evidence="4" type="ORF">ALECFALPRED_005731</name>
</gene>
<dbReference type="OrthoDB" id="3687641at2759"/>
<proteinExistence type="inferred from homology"/>
<protein>
    <submittedName>
        <fullName evidence="4">Uncharacterized protein</fullName>
    </submittedName>
</protein>
<dbReference type="GO" id="GO:0043386">
    <property type="term" value="P:mycotoxin biosynthetic process"/>
    <property type="evidence" value="ECO:0007669"/>
    <property type="project" value="InterPro"/>
</dbReference>
<dbReference type="InterPro" id="IPR021765">
    <property type="entry name" value="UstYa-like"/>
</dbReference>
<keyword evidence="5" id="KW-1185">Reference proteome</keyword>